<dbReference type="PANTHER" id="PTHR33680">
    <property type="entry name" value="OS07G0190500 PROTEIN"/>
    <property type="match status" value="1"/>
</dbReference>
<organism evidence="8 9">
    <name type="scientific">Dendrobium thyrsiflorum</name>
    <name type="common">Pinecone-like raceme dendrobium</name>
    <name type="synonym">Orchid</name>
    <dbReference type="NCBI Taxonomy" id="117978"/>
    <lineage>
        <taxon>Eukaryota</taxon>
        <taxon>Viridiplantae</taxon>
        <taxon>Streptophyta</taxon>
        <taxon>Embryophyta</taxon>
        <taxon>Tracheophyta</taxon>
        <taxon>Spermatophyta</taxon>
        <taxon>Magnoliopsida</taxon>
        <taxon>Liliopsida</taxon>
        <taxon>Asparagales</taxon>
        <taxon>Orchidaceae</taxon>
        <taxon>Epidendroideae</taxon>
        <taxon>Malaxideae</taxon>
        <taxon>Dendrobiinae</taxon>
        <taxon>Dendrobium</taxon>
    </lineage>
</organism>
<dbReference type="PROSITE" id="PS51999">
    <property type="entry name" value="ZF_GRF"/>
    <property type="match status" value="2"/>
</dbReference>
<dbReference type="PANTHER" id="PTHR33680:SF1">
    <property type="entry name" value="OS05G0489500 PROTEIN"/>
    <property type="match status" value="1"/>
</dbReference>
<dbReference type="PROSITE" id="PS50158">
    <property type="entry name" value="ZF_CCHC"/>
    <property type="match status" value="2"/>
</dbReference>
<feature type="domain" description="CCHC-type" evidence="6">
    <location>
        <begin position="43"/>
        <end position="58"/>
    </location>
</feature>
<feature type="domain" description="CCHC-type" evidence="6">
    <location>
        <begin position="399"/>
        <end position="413"/>
    </location>
</feature>
<dbReference type="Pfam" id="PF00098">
    <property type="entry name" value="zf-CCHC"/>
    <property type="match status" value="1"/>
</dbReference>
<protein>
    <submittedName>
        <fullName evidence="8">Uncharacterized protein</fullName>
    </submittedName>
</protein>
<name>A0ABD0VGM5_DENTH</name>
<comment type="caution">
    <text evidence="8">The sequence shown here is derived from an EMBL/GenBank/DDBJ whole genome shotgun (WGS) entry which is preliminary data.</text>
</comment>
<sequence length="414" mass="45406">MGSESVASCRQPLPASPGSPLLDKAQQSAQKDKFDRVTNKGACFFCNEEGHWVRDCPSRSNQTPGSGSPAAGRRSHPEMQCPCGHGACIVLTSRTVKNPGRDFYRCPGKQFLFQSDQCGFFKWCDEAASGQSPKLKSPMKPYQQQHNGINNWAKPAGYHGFKSPVNHGKQLNDADHPNPTCSCGAGKCTLMTFHDGENAGRKYFACPIKKGQGACNHFQWYDSAMNAIKIEHSDCLLEKPNLPTQDNKEACKAISIVKAEDMVAQVSPLIQDQMFGQEPQASKIERELKDTHNYIGKGTCNHFQLFDSTTKVGKIGQSDYLINKPNPPIDAMETEVTFAPVSPLPLDQRDALLQISPVKRLSLADYSPDVGSSKHKRCLKFGGEGHWLNESSASPNSPCNKCGRFGHLKCNCPA</sequence>
<dbReference type="InterPro" id="IPR010666">
    <property type="entry name" value="Znf_GRF"/>
</dbReference>
<dbReference type="Pfam" id="PF06839">
    <property type="entry name" value="Zn_ribbon_GRF"/>
    <property type="match status" value="2"/>
</dbReference>
<feature type="domain" description="GRF-type" evidence="7">
    <location>
        <begin position="81"/>
        <end position="127"/>
    </location>
</feature>
<keyword evidence="9" id="KW-1185">Reference proteome</keyword>
<gene>
    <name evidence="8" type="ORF">M5K25_004953</name>
</gene>
<evidence type="ECO:0000256" key="3">
    <source>
        <dbReference type="ARBA" id="ARBA00022833"/>
    </source>
</evidence>
<reference evidence="8 9" key="1">
    <citation type="journal article" date="2024" name="Plant Biotechnol. J.">
        <title>Dendrobium thyrsiflorum genome and its molecular insights into genes involved in important horticultural traits.</title>
        <authorList>
            <person name="Chen B."/>
            <person name="Wang J.Y."/>
            <person name="Zheng P.J."/>
            <person name="Li K.L."/>
            <person name="Liang Y.M."/>
            <person name="Chen X.F."/>
            <person name="Zhang C."/>
            <person name="Zhao X."/>
            <person name="He X."/>
            <person name="Zhang G.Q."/>
            <person name="Liu Z.J."/>
            <person name="Xu Q."/>
        </authorList>
    </citation>
    <scope>NUCLEOTIDE SEQUENCE [LARGE SCALE GENOMIC DNA]</scope>
    <source>
        <strain evidence="8">GZMU011</strain>
    </source>
</reference>
<evidence type="ECO:0000259" key="7">
    <source>
        <dbReference type="PROSITE" id="PS51999"/>
    </source>
</evidence>
<keyword evidence="2 4" id="KW-0863">Zinc-finger</keyword>
<keyword evidence="1" id="KW-0479">Metal-binding</keyword>
<dbReference type="EMBL" id="JANQDX010000005">
    <property type="protein sequence ID" value="KAL0924145.1"/>
    <property type="molecule type" value="Genomic_DNA"/>
</dbReference>
<evidence type="ECO:0000313" key="9">
    <source>
        <dbReference type="Proteomes" id="UP001552299"/>
    </source>
</evidence>
<dbReference type="AlphaFoldDB" id="A0ABD0VGM5"/>
<evidence type="ECO:0000256" key="5">
    <source>
        <dbReference type="SAM" id="MobiDB-lite"/>
    </source>
</evidence>
<feature type="region of interest" description="Disordered" evidence="5">
    <location>
        <begin position="57"/>
        <end position="76"/>
    </location>
</feature>
<dbReference type="SUPFAM" id="SSF57756">
    <property type="entry name" value="Retrovirus zinc finger-like domains"/>
    <property type="match status" value="2"/>
</dbReference>
<dbReference type="InterPro" id="IPR001878">
    <property type="entry name" value="Znf_CCHC"/>
</dbReference>
<dbReference type="Gene3D" id="4.10.60.10">
    <property type="entry name" value="Zinc finger, CCHC-type"/>
    <property type="match status" value="2"/>
</dbReference>
<accession>A0ABD0VGM5</accession>
<evidence type="ECO:0000313" key="8">
    <source>
        <dbReference type="EMBL" id="KAL0924145.1"/>
    </source>
</evidence>
<feature type="domain" description="GRF-type" evidence="7">
    <location>
        <begin position="181"/>
        <end position="224"/>
    </location>
</feature>
<proteinExistence type="predicted"/>
<evidence type="ECO:0000256" key="2">
    <source>
        <dbReference type="ARBA" id="ARBA00022771"/>
    </source>
</evidence>
<keyword evidence="3" id="KW-0862">Zinc</keyword>
<dbReference type="GO" id="GO:0008270">
    <property type="term" value="F:zinc ion binding"/>
    <property type="evidence" value="ECO:0007669"/>
    <property type="project" value="UniProtKB-KW"/>
</dbReference>
<dbReference type="Proteomes" id="UP001552299">
    <property type="component" value="Unassembled WGS sequence"/>
</dbReference>
<feature type="region of interest" description="Disordered" evidence="5">
    <location>
        <begin position="1"/>
        <end position="30"/>
    </location>
</feature>
<evidence type="ECO:0000256" key="1">
    <source>
        <dbReference type="ARBA" id="ARBA00022723"/>
    </source>
</evidence>
<dbReference type="InterPro" id="IPR036875">
    <property type="entry name" value="Znf_CCHC_sf"/>
</dbReference>
<dbReference type="SMART" id="SM00343">
    <property type="entry name" value="ZnF_C2HC"/>
    <property type="match status" value="2"/>
</dbReference>
<evidence type="ECO:0000259" key="6">
    <source>
        <dbReference type="PROSITE" id="PS50158"/>
    </source>
</evidence>
<evidence type="ECO:0000256" key="4">
    <source>
        <dbReference type="PROSITE-ProRule" id="PRU00047"/>
    </source>
</evidence>